<dbReference type="WBParaSite" id="sdigi.contig141.g5136.t1">
    <property type="protein sequence ID" value="sdigi.contig141.g5136.t1"/>
    <property type="gene ID" value="sdigi.contig141.g5136"/>
</dbReference>
<dbReference type="Proteomes" id="UP000887581">
    <property type="component" value="Unplaced"/>
</dbReference>
<proteinExistence type="predicted"/>
<name>A0A915PK41_9BILA</name>
<organism evidence="1 2">
    <name type="scientific">Setaria digitata</name>
    <dbReference type="NCBI Taxonomy" id="48799"/>
    <lineage>
        <taxon>Eukaryota</taxon>
        <taxon>Metazoa</taxon>
        <taxon>Ecdysozoa</taxon>
        <taxon>Nematoda</taxon>
        <taxon>Chromadorea</taxon>
        <taxon>Rhabditida</taxon>
        <taxon>Spirurina</taxon>
        <taxon>Spiruromorpha</taxon>
        <taxon>Filarioidea</taxon>
        <taxon>Setariidae</taxon>
        <taxon>Setaria</taxon>
    </lineage>
</organism>
<sequence length="92" mass="10510">MGKGRAKRKEQEEIACETEKTHTNGFLEYFTLKLRAIQLVASVPIREAEAVIIPEKVSVPEGVNIPERINVIEDESWAIRKSQSRKKNLSFE</sequence>
<keyword evidence="1" id="KW-1185">Reference proteome</keyword>
<dbReference type="AlphaFoldDB" id="A0A915PK41"/>
<protein>
    <submittedName>
        <fullName evidence="2">Uncharacterized protein</fullName>
    </submittedName>
</protein>
<evidence type="ECO:0000313" key="1">
    <source>
        <dbReference type="Proteomes" id="UP000887581"/>
    </source>
</evidence>
<evidence type="ECO:0000313" key="2">
    <source>
        <dbReference type="WBParaSite" id="sdigi.contig141.g5136.t1"/>
    </source>
</evidence>
<reference evidence="2" key="1">
    <citation type="submission" date="2022-11" db="UniProtKB">
        <authorList>
            <consortium name="WormBaseParasite"/>
        </authorList>
    </citation>
    <scope>IDENTIFICATION</scope>
</reference>
<accession>A0A915PK41</accession>